<evidence type="ECO:0000313" key="2">
    <source>
        <dbReference type="Proteomes" id="UP001187531"/>
    </source>
</evidence>
<organism evidence="1 2">
    <name type="scientific">Artemia franciscana</name>
    <name type="common">Brine shrimp</name>
    <name type="synonym">Artemia sanfranciscana</name>
    <dbReference type="NCBI Taxonomy" id="6661"/>
    <lineage>
        <taxon>Eukaryota</taxon>
        <taxon>Metazoa</taxon>
        <taxon>Ecdysozoa</taxon>
        <taxon>Arthropoda</taxon>
        <taxon>Crustacea</taxon>
        <taxon>Branchiopoda</taxon>
        <taxon>Anostraca</taxon>
        <taxon>Artemiidae</taxon>
        <taxon>Artemia</taxon>
    </lineage>
</organism>
<dbReference type="AlphaFoldDB" id="A0AA88H901"/>
<dbReference type="Proteomes" id="UP001187531">
    <property type="component" value="Unassembled WGS sequence"/>
</dbReference>
<gene>
    <name evidence="1" type="ORF">QYM36_018713</name>
</gene>
<proteinExistence type="predicted"/>
<dbReference type="EMBL" id="JAVRJZ010000193">
    <property type="protein sequence ID" value="KAK2702684.1"/>
    <property type="molecule type" value="Genomic_DNA"/>
</dbReference>
<accession>A0AA88H901</accession>
<sequence length="106" mass="11580">AIQNVSNRLVVSKKQASNGSPTFVFGLLDTDNQVTSFGSVSAKRCTIPVTIATLIDFIFKPLVQEIAWEAYNFENEKSFGPGEKTPSYIAGHDLLMLLISLSSNLK</sequence>
<reference evidence="1" key="1">
    <citation type="submission" date="2023-07" db="EMBL/GenBank/DDBJ databases">
        <title>Chromosome-level genome assembly of Artemia franciscana.</title>
        <authorList>
            <person name="Jo E."/>
        </authorList>
    </citation>
    <scope>NUCLEOTIDE SEQUENCE</scope>
    <source>
        <tissue evidence="1">Whole body</tissue>
    </source>
</reference>
<comment type="caution">
    <text evidence="1">The sequence shown here is derived from an EMBL/GenBank/DDBJ whole genome shotgun (WGS) entry which is preliminary data.</text>
</comment>
<name>A0AA88H901_ARTSF</name>
<keyword evidence="2" id="KW-1185">Reference proteome</keyword>
<evidence type="ECO:0000313" key="1">
    <source>
        <dbReference type="EMBL" id="KAK2702684.1"/>
    </source>
</evidence>
<feature type="non-terminal residue" evidence="1">
    <location>
        <position position="1"/>
    </location>
</feature>
<feature type="non-terminal residue" evidence="1">
    <location>
        <position position="106"/>
    </location>
</feature>
<protein>
    <submittedName>
        <fullName evidence="1">Uncharacterized protein</fullName>
    </submittedName>
</protein>